<dbReference type="InterPro" id="IPR030828">
    <property type="entry name" value="HTH_TyrR"/>
</dbReference>
<reference evidence="16" key="1">
    <citation type="submission" date="2016-11" db="EMBL/GenBank/DDBJ databases">
        <authorList>
            <person name="Varghese N."/>
            <person name="Submissions S."/>
        </authorList>
    </citation>
    <scope>NUCLEOTIDE SEQUENCE [LARGE SCALE GENOMIC DNA]</scope>
    <source>
        <strain evidence="16">CGMCC 1.7063</strain>
    </source>
</reference>
<evidence type="ECO:0000256" key="1">
    <source>
        <dbReference type="ARBA" id="ARBA00004496"/>
    </source>
</evidence>
<dbReference type="Pfam" id="PF08448">
    <property type="entry name" value="PAS_4"/>
    <property type="match status" value="1"/>
</dbReference>
<keyword evidence="5" id="KW-0058">Aromatic hydrocarbons catabolism</keyword>
<feature type="domain" description="Sigma-54 factor interaction" evidence="12">
    <location>
        <begin position="216"/>
        <end position="390"/>
    </location>
</feature>
<dbReference type="SMART" id="SM00382">
    <property type="entry name" value="AAA"/>
    <property type="match status" value="1"/>
</dbReference>
<evidence type="ECO:0000256" key="8">
    <source>
        <dbReference type="ARBA" id="ARBA00023125"/>
    </source>
</evidence>
<dbReference type="Gene3D" id="3.30.450.20">
    <property type="entry name" value="PAS domain"/>
    <property type="match status" value="1"/>
</dbReference>
<dbReference type="GO" id="GO:0005737">
    <property type="term" value="C:cytoplasm"/>
    <property type="evidence" value="ECO:0007669"/>
    <property type="project" value="UniProtKB-SubCell"/>
</dbReference>
<dbReference type="Proteomes" id="UP000184170">
    <property type="component" value="Unassembled WGS sequence"/>
</dbReference>
<dbReference type="GO" id="GO:0003677">
    <property type="term" value="F:DNA binding"/>
    <property type="evidence" value="ECO:0007669"/>
    <property type="project" value="UniProtKB-KW"/>
</dbReference>
<dbReference type="InterPro" id="IPR003593">
    <property type="entry name" value="AAA+_ATPase"/>
</dbReference>
<dbReference type="InterPro" id="IPR002078">
    <property type="entry name" value="Sigma_54_int"/>
</dbReference>
<evidence type="ECO:0000256" key="7">
    <source>
        <dbReference type="ARBA" id="ARBA00023015"/>
    </source>
</evidence>
<feature type="domain" description="ACT" evidence="14">
    <location>
        <begin position="2"/>
        <end position="74"/>
    </location>
</feature>
<dbReference type="STRING" id="494016.SAMN04487965_0437"/>
<evidence type="ECO:0000259" key="13">
    <source>
        <dbReference type="PROSITE" id="PS50112"/>
    </source>
</evidence>
<dbReference type="InterPro" id="IPR035965">
    <property type="entry name" value="PAS-like_dom_sf"/>
</dbReference>
<keyword evidence="7" id="KW-0805">Transcription regulation</keyword>
<dbReference type="AlphaFoldDB" id="A0A1M4VIH8"/>
<sequence>MRVEITCANRVGILHEIMQIFGEYRINVTSGELGGDSGDKVYLSAPNMLATQYQAIEKSLLKVPGVQRVRRIALIPSERRHFELDTLLRHVADPVLSVDREGRVIAANLAAARAFGVSLDRVPGLQLQRFLPLMQVAELLRDFTVPRYGLPVRVRGRAFRMEWSPIPVEESPGAVDSLAGAVLTLQPSEMDQYAAELPRLVALWDFDRRRESCLRLQELAGLGSPLLIAGERGVGKSTFAAALHHLSPVAAAGDCHRLLPRDGQLQVPAHVRGAGTLILEDLHRLSATAQLALLRQLRDLPPELRPIATCSSAEKLEPALAQLFSSLAITLPPLRTMRPALSRFTLAMLRQETPQARPLNLSEETLAILKRHDWPDNFNGLRDYLVAAAGRCLARDGDTVEVGDLPDLAVQPRLPWQEWGRGLTYREMMERLERALLGDLVAEQLSTRELAKRLGISHTAVANKLRKFGLAKPKG</sequence>
<dbReference type="InterPro" id="IPR045865">
    <property type="entry name" value="ACT-like_dom_sf"/>
</dbReference>
<evidence type="ECO:0000256" key="6">
    <source>
        <dbReference type="ARBA" id="ARBA00022840"/>
    </source>
</evidence>
<dbReference type="Pfam" id="PF18024">
    <property type="entry name" value="HTH_50"/>
    <property type="match status" value="1"/>
</dbReference>
<dbReference type="InterPro" id="IPR002912">
    <property type="entry name" value="ACT_dom"/>
</dbReference>
<name>A0A1M4VIH8_9GAMM</name>
<keyword evidence="8" id="KW-0238">DNA-binding</keyword>
<dbReference type="InterPro" id="IPR009057">
    <property type="entry name" value="Homeodomain-like_sf"/>
</dbReference>
<gene>
    <name evidence="15" type="ORF">SAMN04487965_0437</name>
</gene>
<dbReference type="SUPFAM" id="SSF55021">
    <property type="entry name" value="ACT-like"/>
    <property type="match status" value="1"/>
</dbReference>
<evidence type="ECO:0000256" key="2">
    <source>
        <dbReference type="ARBA" id="ARBA00022490"/>
    </source>
</evidence>
<keyword evidence="10" id="KW-0804">Transcription</keyword>
<evidence type="ECO:0000256" key="10">
    <source>
        <dbReference type="ARBA" id="ARBA00023163"/>
    </source>
</evidence>
<keyword evidence="4" id="KW-0547">Nucleotide-binding</keyword>
<keyword evidence="3" id="KW-0678">Repressor</keyword>
<evidence type="ECO:0000256" key="4">
    <source>
        <dbReference type="ARBA" id="ARBA00022741"/>
    </source>
</evidence>
<dbReference type="SUPFAM" id="SSF55785">
    <property type="entry name" value="PYP-like sensor domain (PAS domain)"/>
    <property type="match status" value="1"/>
</dbReference>
<keyword evidence="6" id="KW-0067">ATP-binding</keyword>
<keyword evidence="2" id="KW-0963">Cytoplasm</keyword>
<dbReference type="Pfam" id="PF14532">
    <property type="entry name" value="Sigma54_activ_2"/>
    <property type="match status" value="1"/>
</dbReference>
<dbReference type="NCBIfam" id="TIGR04381">
    <property type="entry name" value="HTH_TypR"/>
    <property type="match status" value="1"/>
</dbReference>
<dbReference type="PROSITE" id="PS50045">
    <property type="entry name" value="SIGMA54_INTERACT_4"/>
    <property type="match status" value="1"/>
</dbReference>
<dbReference type="Gene3D" id="1.10.10.60">
    <property type="entry name" value="Homeodomain-like"/>
    <property type="match status" value="1"/>
</dbReference>
<evidence type="ECO:0000256" key="9">
    <source>
        <dbReference type="ARBA" id="ARBA00023159"/>
    </source>
</evidence>
<feature type="domain" description="PAS" evidence="13">
    <location>
        <begin position="80"/>
        <end position="124"/>
    </location>
</feature>
<dbReference type="SUPFAM" id="SSF52540">
    <property type="entry name" value="P-loop containing nucleoside triphosphate hydrolases"/>
    <property type="match status" value="1"/>
</dbReference>
<proteinExistence type="predicted"/>
<dbReference type="PROSITE" id="PS51671">
    <property type="entry name" value="ACT"/>
    <property type="match status" value="1"/>
</dbReference>
<dbReference type="PANTHER" id="PTHR32071:SF3">
    <property type="entry name" value="HTH-TYPE TRANSCRIPTIONAL REGULATORY PROTEIN TYRR"/>
    <property type="match status" value="1"/>
</dbReference>
<dbReference type="InterPro" id="IPR000014">
    <property type="entry name" value="PAS"/>
</dbReference>
<evidence type="ECO:0000313" key="16">
    <source>
        <dbReference type="Proteomes" id="UP000184170"/>
    </source>
</evidence>
<dbReference type="SUPFAM" id="SSF46689">
    <property type="entry name" value="Homeodomain-like"/>
    <property type="match status" value="1"/>
</dbReference>
<keyword evidence="16" id="KW-1185">Reference proteome</keyword>
<evidence type="ECO:0000256" key="11">
    <source>
        <dbReference type="ARBA" id="ARBA00029500"/>
    </source>
</evidence>
<dbReference type="CDD" id="cd00009">
    <property type="entry name" value="AAA"/>
    <property type="match status" value="1"/>
</dbReference>
<keyword evidence="9" id="KW-0010">Activator</keyword>
<evidence type="ECO:0000313" key="15">
    <source>
        <dbReference type="EMBL" id="SHE68831.1"/>
    </source>
</evidence>
<evidence type="ECO:0000259" key="12">
    <source>
        <dbReference type="PROSITE" id="PS50045"/>
    </source>
</evidence>
<dbReference type="PANTHER" id="PTHR32071">
    <property type="entry name" value="TRANSCRIPTIONAL REGULATORY PROTEIN"/>
    <property type="match status" value="1"/>
</dbReference>
<dbReference type="Gene3D" id="3.30.70.260">
    <property type="match status" value="1"/>
</dbReference>
<organism evidence="15 16">
    <name type="scientific">Microbulbifer donghaiensis</name>
    <dbReference type="NCBI Taxonomy" id="494016"/>
    <lineage>
        <taxon>Bacteria</taxon>
        <taxon>Pseudomonadati</taxon>
        <taxon>Pseudomonadota</taxon>
        <taxon>Gammaproteobacteria</taxon>
        <taxon>Cellvibrionales</taxon>
        <taxon>Microbulbiferaceae</taxon>
        <taxon>Microbulbifer</taxon>
    </lineage>
</organism>
<dbReference type="GO" id="GO:0005524">
    <property type="term" value="F:ATP binding"/>
    <property type="evidence" value="ECO:0007669"/>
    <property type="project" value="UniProtKB-KW"/>
</dbReference>
<dbReference type="InterPro" id="IPR013656">
    <property type="entry name" value="PAS_4"/>
</dbReference>
<accession>A0A1M4VIH8</accession>
<evidence type="ECO:0000256" key="5">
    <source>
        <dbReference type="ARBA" id="ARBA00022797"/>
    </source>
</evidence>
<dbReference type="Gene3D" id="3.40.50.300">
    <property type="entry name" value="P-loop containing nucleotide triphosphate hydrolases"/>
    <property type="match status" value="1"/>
</dbReference>
<dbReference type="EMBL" id="FQVA01000001">
    <property type="protein sequence ID" value="SHE68831.1"/>
    <property type="molecule type" value="Genomic_DNA"/>
</dbReference>
<comment type="subcellular location">
    <subcellularLocation>
        <location evidence="1">Cytoplasm</location>
    </subcellularLocation>
</comment>
<dbReference type="PROSITE" id="PS50112">
    <property type="entry name" value="PAS"/>
    <property type="match status" value="1"/>
</dbReference>
<dbReference type="GO" id="GO:0006355">
    <property type="term" value="P:regulation of DNA-templated transcription"/>
    <property type="evidence" value="ECO:0007669"/>
    <property type="project" value="InterPro"/>
</dbReference>
<protein>
    <recommendedName>
        <fullName evidence="11">HTH-type transcriptional regulatory protein TyrR</fullName>
    </recommendedName>
</protein>
<evidence type="ECO:0000259" key="14">
    <source>
        <dbReference type="PROSITE" id="PS51671"/>
    </source>
</evidence>
<evidence type="ECO:0000256" key="3">
    <source>
        <dbReference type="ARBA" id="ARBA00022491"/>
    </source>
</evidence>
<dbReference type="InterPro" id="IPR027417">
    <property type="entry name" value="P-loop_NTPase"/>
</dbReference>